<feature type="compositionally biased region" description="Basic and acidic residues" evidence="1">
    <location>
        <begin position="186"/>
        <end position="198"/>
    </location>
</feature>
<dbReference type="AlphaFoldDB" id="A0A8H4VJI6"/>
<protein>
    <submittedName>
        <fullName evidence="2">Uncharacterized protein</fullName>
    </submittedName>
</protein>
<evidence type="ECO:0000313" key="3">
    <source>
        <dbReference type="Proteomes" id="UP000521872"/>
    </source>
</evidence>
<dbReference type="EMBL" id="JAACJL010000059">
    <property type="protein sequence ID" value="KAF4610200.1"/>
    <property type="molecule type" value="Genomic_DNA"/>
</dbReference>
<sequence>MTGYPSPEHLAPEDVPPLLDRLLVLLENLSSTGLPTKPLTPGPDVSIYRPFMNYECNAEHLEMTGTRGGALNMYLEHFFGFEARTKGDGILPIKESGPAVCALHSVLRDHHLEAPHDNVVKKWIIDILKASEKVYKEHDVPLPVPAFNAASLPSVVARPISDAQKTSPSLTPSSGLGKRPRSSSTSDKRVNETEEKPGPVKKSKSFTVMTTGINKVSSVGSR</sequence>
<feature type="region of interest" description="Disordered" evidence="1">
    <location>
        <begin position="161"/>
        <end position="222"/>
    </location>
</feature>
<proteinExistence type="predicted"/>
<organism evidence="2 3">
    <name type="scientific">Agrocybe pediades</name>
    <dbReference type="NCBI Taxonomy" id="84607"/>
    <lineage>
        <taxon>Eukaryota</taxon>
        <taxon>Fungi</taxon>
        <taxon>Dikarya</taxon>
        <taxon>Basidiomycota</taxon>
        <taxon>Agaricomycotina</taxon>
        <taxon>Agaricomycetes</taxon>
        <taxon>Agaricomycetidae</taxon>
        <taxon>Agaricales</taxon>
        <taxon>Agaricineae</taxon>
        <taxon>Strophariaceae</taxon>
        <taxon>Agrocybe</taxon>
    </lineage>
</organism>
<dbReference type="Proteomes" id="UP000521872">
    <property type="component" value="Unassembled WGS sequence"/>
</dbReference>
<keyword evidence="3" id="KW-1185">Reference proteome</keyword>
<accession>A0A8H4VJI6</accession>
<name>A0A8H4VJI6_9AGAR</name>
<feature type="compositionally biased region" description="Polar residues" evidence="1">
    <location>
        <begin position="205"/>
        <end position="222"/>
    </location>
</feature>
<feature type="compositionally biased region" description="Polar residues" evidence="1">
    <location>
        <begin position="163"/>
        <end position="174"/>
    </location>
</feature>
<comment type="caution">
    <text evidence="2">The sequence shown here is derived from an EMBL/GenBank/DDBJ whole genome shotgun (WGS) entry which is preliminary data.</text>
</comment>
<reference evidence="2 3" key="1">
    <citation type="submission" date="2019-12" db="EMBL/GenBank/DDBJ databases">
        <authorList>
            <person name="Floudas D."/>
            <person name="Bentzer J."/>
            <person name="Ahren D."/>
            <person name="Johansson T."/>
            <person name="Persson P."/>
            <person name="Tunlid A."/>
        </authorList>
    </citation>
    <scope>NUCLEOTIDE SEQUENCE [LARGE SCALE GENOMIC DNA]</scope>
    <source>
        <strain evidence="2 3">CBS 102.39</strain>
    </source>
</reference>
<gene>
    <name evidence="2" type="ORF">D9613_010362</name>
</gene>
<evidence type="ECO:0000313" key="2">
    <source>
        <dbReference type="EMBL" id="KAF4610200.1"/>
    </source>
</evidence>
<evidence type="ECO:0000256" key="1">
    <source>
        <dbReference type="SAM" id="MobiDB-lite"/>
    </source>
</evidence>